<evidence type="ECO:0000256" key="4">
    <source>
        <dbReference type="ARBA" id="ARBA00068483"/>
    </source>
</evidence>
<evidence type="ECO:0000256" key="1">
    <source>
        <dbReference type="ARBA" id="ARBA00004642"/>
    </source>
</evidence>
<dbReference type="Pfam" id="PF23726">
    <property type="entry name" value="Beta-prop_RSE1_2nd"/>
    <property type="match status" value="1"/>
</dbReference>
<evidence type="ECO:0000313" key="9">
    <source>
        <dbReference type="Proteomes" id="UP001430953"/>
    </source>
</evidence>
<evidence type="ECO:0000259" key="7">
    <source>
        <dbReference type="Pfam" id="PF23726"/>
    </source>
</evidence>
<evidence type="ECO:0000313" key="8">
    <source>
        <dbReference type="EMBL" id="KAL0105790.1"/>
    </source>
</evidence>
<feature type="domain" description="RSE1/DDB1/CPSF1 second beta-propeller" evidence="7">
    <location>
        <begin position="560"/>
        <end position="1005"/>
    </location>
</feature>
<evidence type="ECO:0000256" key="3">
    <source>
        <dbReference type="ARBA" id="ARBA00038446"/>
    </source>
</evidence>
<sequence length="1448" mass="164505">MYSICKSTHPATGVEHAITCHFFNRTEKCLVVAGANVIRVFRLIPDVDVTRREKYTELRPPKMKLECLAQYTLHGNIMSMQAVHLIGSQRDSLLLSFRDAKLSVVEYDQDIHDLRTVSLHYFEEEEIKDGWTNHHHIPIVRVDPEGRCAVMLIFGRKLVVLPFRKDPSLDDGDLLDTAKLSSSNKTPILSSYMIVLKTLEEKMDNVIDLQFLHGYYEPTLLILYEPVRTFSGRIAVRQDTCAMVAISLNIQQRVHPIIWSVSNLPFDCYQAVPVKKPLGGTLIMAVNSLIYLNQSIPPYGVSLNSLADTSTNFPLSKQNFLYYIVLRFVKSILSIKYKLIIIFFFFVEAQEGVKMSLEGAQVAFISADRLVISLKSGELYVLSLFADSMRSVRGFHFDKAAASVLTSCVCMCEDNYLFLGSRLGNSLLLRFTEKEPETLKNLNGGEITIEENESEETPAKKAKQDFLSDWMASDVLDIKDPEELEVYGSETHTSIQITSYIFEVCDSLLNIGPCGNISMGEPAFLSEEFLQNQDPDVELVTTSGYGKNGALCVLQRSIRPQVVTTFELPGCEDMWTVIGTLNNDEIKTETEGSHAFLILSQEDSTMILQTGQEINEVDQSGFSTQGSTVFAGNLGANRYIVQVTQMGVRLLQGIEQIQHMPIDLGCPIVLASCADPYVALLSEDGQVMLLTLKEIRGTARLHAQAANLLFRPQIEALCAYRDVSGIFTTQLPENADDEQTEEEYNVEEPSVLNNIDNEDDLLYGDAPAFQMPAPSHPKTSDGVVKKSPWWQRHLQEMKSTYWLLVYRDSGTLEIYSLPDLRLSYLIRNFGFGQYVLHDSMESTTLQSAPINEIPHPDMQVREILMVALGHHGNRPMLLVRLDSELQIYQAYRYPKGYLKLRFKKLDHGIIPGRLSPRPKEEDIPRNTSDTRICVMRYFSNIAGYNGVFICSDYPHWIFLTGRGELRTHPMGIDGSITSFAAFNNINCPQGFLYFNRKEELRICVLPTHLSYDAPWPVRKVPLRCTPHFVTYHLESKTYCVIISTAEPLKSYYRFNGEDKEFTEEERSERFLYPSQEQFSIVLFSPVSWETIPNTKIELDQWEHVTCLKNVSLAYEGTRSGLKGYIVLGTNYNYGEDITSRGRILIFDIIEVVPEPGQPLTKNRFKQIYAKEQKGPITAITQVSGFLVSAVGQKIYIWQLKDNDLVGVAFIDTQIYIHQMLSIKSLILIADVYKSISLLRFQEEYRTLSLVSRDFRPAEVYTIEYLIDNSNLGFVVADGESNLALFMYQPESRESLGGQKLIRKADFHLGQKVNTFFRIRCRVTDPANDKKHFSGADKRHVTMYASLDGSLGYILPVPEKTYRRLLMLQNVLVTHICHIAGLNPKVYRTYKSYVRNQGNPARGIIDGDLVWRYLFLPNNEKADLAKKIGTRVQEIIEDIIEIDRQTAHF</sequence>
<comment type="similarity">
    <text evidence="3">Belongs to the CPSF1 family.</text>
</comment>
<dbReference type="PANTHER" id="PTHR10644">
    <property type="entry name" value="DNA REPAIR/RNA PROCESSING CPSF FAMILY"/>
    <property type="match status" value="1"/>
</dbReference>
<dbReference type="FunFam" id="1.10.150.910:FF:000005">
    <property type="entry name" value="Cleavage and polyadenylation specific factor 1"/>
    <property type="match status" value="1"/>
</dbReference>
<dbReference type="FunFam" id="2.130.10.10:FF:000100">
    <property type="entry name" value="Cleavage and polyadenylation specificity factor subunit 1"/>
    <property type="match status" value="1"/>
</dbReference>
<name>A0AAW2ESG1_9HYME</name>
<feature type="domain" description="RSE1/DDB1/CPSF1 first beta-propeller" evidence="6">
    <location>
        <begin position="14"/>
        <end position="438"/>
    </location>
</feature>
<dbReference type="InterPro" id="IPR018846">
    <property type="entry name" value="Beta-prop_RSE1/DDB1/CPSF1_1st"/>
</dbReference>
<accession>A0AAW2ESG1</accession>
<dbReference type="GO" id="GO:0003676">
    <property type="term" value="F:nucleic acid binding"/>
    <property type="evidence" value="ECO:0007669"/>
    <property type="project" value="InterPro"/>
</dbReference>
<gene>
    <name evidence="8" type="ORF">PUN28_015892</name>
</gene>
<feature type="domain" description="RSE1/DDB1/CPSF1 C-terminal" evidence="5">
    <location>
        <begin position="1077"/>
        <end position="1413"/>
    </location>
</feature>
<dbReference type="Pfam" id="PF10433">
    <property type="entry name" value="Beta-prop_RSE1_1st"/>
    <property type="match status" value="1"/>
</dbReference>
<dbReference type="FunFam" id="2.130.10.10:FF:000118">
    <property type="entry name" value="Cleavage and polyadenylation specificity factor subunit 1"/>
    <property type="match status" value="1"/>
</dbReference>
<keyword evidence="2" id="KW-0539">Nucleus</keyword>
<keyword evidence="9" id="KW-1185">Reference proteome</keyword>
<dbReference type="InterPro" id="IPR050358">
    <property type="entry name" value="RSE1/DDB1/CFT1"/>
</dbReference>
<dbReference type="InterPro" id="IPR015943">
    <property type="entry name" value="WD40/YVTN_repeat-like_dom_sf"/>
</dbReference>
<dbReference type="Gene3D" id="2.130.10.10">
    <property type="entry name" value="YVTN repeat-like/Quinoprotein amine dehydrogenase"/>
    <property type="match status" value="2"/>
</dbReference>
<comment type="subcellular location">
    <subcellularLocation>
        <location evidence="1">Nucleus</location>
        <location evidence="1">Nucleoplasm</location>
    </subcellularLocation>
</comment>
<protein>
    <recommendedName>
        <fullName evidence="4">Cleavage and polyadenylation specificity factor subunit 1</fullName>
    </recommendedName>
</protein>
<evidence type="ECO:0000259" key="6">
    <source>
        <dbReference type="Pfam" id="PF10433"/>
    </source>
</evidence>
<dbReference type="GO" id="GO:0031123">
    <property type="term" value="P:RNA 3'-end processing"/>
    <property type="evidence" value="ECO:0007669"/>
    <property type="project" value="UniProtKB-ARBA"/>
</dbReference>
<comment type="caution">
    <text evidence="8">The sequence shown here is derived from an EMBL/GenBank/DDBJ whole genome shotgun (WGS) entry which is preliminary data.</text>
</comment>
<proteinExistence type="inferred from homology"/>
<dbReference type="GO" id="GO:0005654">
    <property type="term" value="C:nucleoplasm"/>
    <property type="evidence" value="ECO:0007669"/>
    <property type="project" value="UniProtKB-SubCell"/>
</dbReference>
<dbReference type="InterPro" id="IPR058543">
    <property type="entry name" value="Beta-prop_RSE1/DDB1/CPSF1_2nd"/>
</dbReference>
<dbReference type="Pfam" id="PF03178">
    <property type="entry name" value="CPSF_A"/>
    <property type="match status" value="1"/>
</dbReference>
<reference evidence="8 9" key="1">
    <citation type="submission" date="2023-03" db="EMBL/GenBank/DDBJ databases">
        <title>High recombination rates correlate with genetic variation in Cardiocondyla obscurior ants.</title>
        <authorList>
            <person name="Errbii M."/>
        </authorList>
    </citation>
    <scope>NUCLEOTIDE SEQUENCE [LARGE SCALE GENOMIC DNA]</scope>
    <source>
        <strain evidence="8">Alpha-2009</strain>
        <tissue evidence="8">Whole body</tissue>
    </source>
</reference>
<dbReference type="FunFam" id="2.130.10.10:FF:002223">
    <property type="entry name" value="Cleavage and polyadenylation specific factor 1"/>
    <property type="match status" value="1"/>
</dbReference>
<organism evidence="8 9">
    <name type="scientific">Cardiocondyla obscurior</name>
    <dbReference type="NCBI Taxonomy" id="286306"/>
    <lineage>
        <taxon>Eukaryota</taxon>
        <taxon>Metazoa</taxon>
        <taxon>Ecdysozoa</taxon>
        <taxon>Arthropoda</taxon>
        <taxon>Hexapoda</taxon>
        <taxon>Insecta</taxon>
        <taxon>Pterygota</taxon>
        <taxon>Neoptera</taxon>
        <taxon>Endopterygota</taxon>
        <taxon>Hymenoptera</taxon>
        <taxon>Apocrita</taxon>
        <taxon>Aculeata</taxon>
        <taxon>Formicoidea</taxon>
        <taxon>Formicidae</taxon>
        <taxon>Myrmicinae</taxon>
        <taxon>Cardiocondyla</taxon>
    </lineage>
</organism>
<evidence type="ECO:0000256" key="2">
    <source>
        <dbReference type="ARBA" id="ARBA00023242"/>
    </source>
</evidence>
<dbReference type="Gene3D" id="1.10.150.910">
    <property type="match status" value="1"/>
</dbReference>
<evidence type="ECO:0000259" key="5">
    <source>
        <dbReference type="Pfam" id="PF03178"/>
    </source>
</evidence>
<dbReference type="EMBL" id="JADYXP020000018">
    <property type="protein sequence ID" value="KAL0105790.1"/>
    <property type="molecule type" value="Genomic_DNA"/>
</dbReference>
<dbReference type="InterPro" id="IPR004871">
    <property type="entry name" value="RSE1/DDB1/CPSF1_C"/>
</dbReference>
<dbReference type="Proteomes" id="UP001430953">
    <property type="component" value="Unassembled WGS sequence"/>
</dbReference>